<proteinExistence type="predicted"/>
<dbReference type="Proteomes" id="UP000199205">
    <property type="component" value="Unassembled WGS sequence"/>
</dbReference>
<dbReference type="InterPro" id="IPR038128">
    <property type="entry name" value="Gamma_PGA_hydro_sf"/>
</dbReference>
<dbReference type="AlphaFoldDB" id="A0A1C3UHZ0"/>
<dbReference type="EMBL" id="FMAF01000002">
    <property type="protein sequence ID" value="SCB15082.1"/>
    <property type="molecule type" value="Genomic_DNA"/>
</dbReference>
<protein>
    <submittedName>
        <fullName evidence="1">Phage-related replication protein YjqB, UPF0714/DUF867 family</fullName>
    </submittedName>
</protein>
<gene>
    <name evidence="1" type="ORF">GA0061101_102431</name>
</gene>
<organism evidence="1 2">
    <name type="scientific">Rhizobium lusitanum</name>
    <dbReference type="NCBI Taxonomy" id="293958"/>
    <lineage>
        <taxon>Bacteria</taxon>
        <taxon>Pseudomonadati</taxon>
        <taxon>Pseudomonadota</taxon>
        <taxon>Alphaproteobacteria</taxon>
        <taxon>Hyphomicrobiales</taxon>
        <taxon>Rhizobiaceae</taxon>
        <taxon>Rhizobium/Agrobacterium group</taxon>
        <taxon>Rhizobium</taxon>
    </lineage>
</organism>
<name>A0A1C3UHZ0_9HYPH</name>
<dbReference type="InterPro" id="IPR008585">
    <property type="entry name" value="Gamma_PGA_hydro"/>
</dbReference>
<accession>A0A1C3UHZ0</accession>
<reference evidence="1 2" key="1">
    <citation type="submission" date="2016-08" db="EMBL/GenBank/DDBJ databases">
        <authorList>
            <person name="Seilhamer J.J."/>
        </authorList>
    </citation>
    <scope>NUCLEOTIDE SEQUENCE [LARGE SCALE GENOMIC DNA]</scope>
    <source>
        <strain evidence="1 2">P1-7</strain>
    </source>
</reference>
<dbReference type="Gene3D" id="3.40.630.100">
    <property type="entry name" value="Poly-gamma-glutamate hydrolase, zinc-binding motif"/>
    <property type="match status" value="1"/>
</dbReference>
<evidence type="ECO:0000313" key="2">
    <source>
        <dbReference type="Proteomes" id="UP000199205"/>
    </source>
</evidence>
<dbReference type="RefSeq" id="WP_092573189.1">
    <property type="nucleotide sequence ID" value="NZ_FMAF01000002.1"/>
</dbReference>
<sequence>MKRQPDRYGSFSALREHEAEGVDYRIRIEDRSSRVVVIAPHGGFIEPATSQITLEIAAESFSFYCFEGLATDRSHHELHVTSERFDEPMALGLVSKSPIVVAIHGRTDRGDPETSWVGGLDTALRDLIVQALREDGFAAVARAKGEALAGTAAGNICNRGSRNAGVQLEIPRCVRDTLVSDDEKLRRYARSVRQAVERHNRILAAD</sequence>
<evidence type="ECO:0000313" key="1">
    <source>
        <dbReference type="EMBL" id="SCB15082.1"/>
    </source>
</evidence>
<dbReference type="Pfam" id="PF05908">
    <property type="entry name" value="Gamma_PGA_hydro"/>
    <property type="match status" value="1"/>
</dbReference>
<dbReference type="OrthoDB" id="7721587at2"/>